<comment type="cofactor">
    <cofactor evidence="1">
        <name>FAD</name>
        <dbReference type="ChEBI" id="CHEBI:57692"/>
    </cofactor>
</comment>
<feature type="domain" description="FAD-binding PCMH-type" evidence="6">
    <location>
        <begin position="37"/>
        <end position="205"/>
    </location>
</feature>
<dbReference type="Gene3D" id="3.30.465.10">
    <property type="match status" value="1"/>
</dbReference>
<keyword evidence="8" id="KW-1185">Reference proteome</keyword>
<dbReference type="Pfam" id="PF01565">
    <property type="entry name" value="FAD_binding_4"/>
    <property type="match status" value="1"/>
</dbReference>
<keyword evidence="3" id="KW-0285">Flavoprotein</keyword>
<dbReference type="Proteomes" id="UP001500945">
    <property type="component" value="Unassembled WGS sequence"/>
</dbReference>
<dbReference type="PANTHER" id="PTHR42973">
    <property type="entry name" value="BINDING OXIDOREDUCTASE, PUTATIVE (AFU_ORTHOLOGUE AFUA_1G17690)-RELATED"/>
    <property type="match status" value="1"/>
</dbReference>
<comment type="caution">
    <text evidence="7">The sequence shown here is derived from an EMBL/GenBank/DDBJ whole genome shotgun (WGS) entry which is preliminary data.</text>
</comment>
<comment type="similarity">
    <text evidence="2">Belongs to the oxygen-dependent FAD-linked oxidoreductase family.</text>
</comment>
<keyword evidence="5" id="KW-0560">Oxidoreductase</keyword>
<evidence type="ECO:0000256" key="1">
    <source>
        <dbReference type="ARBA" id="ARBA00001974"/>
    </source>
</evidence>
<sequence>MHTTGSRERLAREVVGAVLDGDAPATAAEVSGFNTAVTHRPALVVAAEGAGDVAAAVRHAREVGIPVAVQATGHGAADPVDGAVLVTTARMRGVTVDPHSRTARVEAGARWRSVIDAAVPHGLAPLSGSSSGVGVVGYTLGGGMGHLARRHGFAADHVRAVELVTADGTLRRVTAESDPELFWAVRGGQARFGIATAVEFGLVPVPEFFGGAVLFGPGDVERVLRAWAEWAPAMPEDVTTSVAVLRLPPLDSVPPPLRGVVSLALRFGLAGPPARGEALLAPMRAVAPALLDTVGPMSYAAVDGIHMDPTEPMPAVMRGGILHSLPPAALDALLGVAGPDVDIPLAMVELRLMGGALARPAAVPNAVAGREGAFSLSVVAPAPPPLRDVAPVVTHGVLRTLEPWSPGTTLVNFGGHGGEQALSRAWTPDVLERLRRVKAAVDPHDTFGGALGSAAGSLAGAEVGAELVSGGAR</sequence>
<evidence type="ECO:0000256" key="5">
    <source>
        <dbReference type="ARBA" id="ARBA00023002"/>
    </source>
</evidence>
<evidence type="ECO:0000256" key="2">
    <source>
        <dbReference type="ARBA" id="ARBA00005466"/>
    </source>
</evidence>
<dbReference type="InterPro" id="IPR016169">
    <property type="entry name" value="FAD-bd_PCMH_sub2"/>
</dbReference>
<dbReference type="Gene3D" id="3.40.462.20">
    <property type="match status" value="1"/>
</dbReference>
<dbReference type="PANTHER" id="PTHR42973:SF39">
    <property type="entry name" value="FAD-BINDING PCMH-TYPE DOMAIN-CONTAINING PROTEIN"/>
    <property type="match status" value="1"/>
</dbReference>
<evidence type="ECO:0000313" key="7">
    <source>
        <dbReference type="EMBL" id="GAA4401140.1"/>
    </source>
</evidence>
<reference evidence="8" key="1">
    <citation type="journal article" date="2019" name="Int. J. Syst. Evol. Microbiol.">
        <title>The Global Catalogue of Microorganisms (GCM) 10K type strain sequencing project: providing services to taxonomists for standard genome sequencing and annotation.</title>
        <authorList>
            <consortium name="The Broad Institute Genomics Platform"/>
            <consortium name="The Broad Institute Genome Sequencing Center for Infectious Disease"/>
            <person name="Wu L."/>
            <person name="Ma J."/>
        </authorList>
    </citation>
    <scope>NUCLEOTIDE SEQUENCE [LARGE SCALE GENOMIC DNA]</scope>
    <source>
        <strain evidence="8">JCM 17809</strain>
    </source>
</reference>
<keyword evidence="4" id="KW-0274">FAD</keyword>
<proteinExistence type="inferred from homology"/>
<dbReference type="InterPro" id="IPR006094">
    <property type="entry name" value="Oxid_FAD_bind_N"/>
</dbReference>
<evidence type="ECO:0000313" key="8">
    <source>
        <dbReference type="Proteomes" id="UP001500945"/>
    </source>
</evidence>
<organism evidence="7 8">
    <name type="scientific">Fodinibacter luteus</name>
    <dbReference type="NCBI Taxonomy" id="552064"/>
    <lineage>
        <taxon>Bacteria</taxon>
        <taxon>Bacillati</taxon>
        <taxon>Actinomycetota</taxon>
        <taxon>Actinomycetes</taxon>
        <taxon>Micrococcales</taxon>
        <taxon>Intrasporangiaceae</taxon>
        <taxon>Fodinibacter (ex Wang et al. 2009)</taxon>
    </lineage>
</organism>
<dbReference type="PROSITE" id="PS51387">
    <property type="entry name" value="FAD_PCMH"/>
    <property type="match status" value="1"/>
</dbReference>
<dbReference type="InterPro" id="IPR050416">
    <property type="entry name" value="FAD-linked_Oxidoreductase"/>
</dbReference>
<evidence type="ECO:0000256" key="4">
    <source>
        <dbReference type="ARBA" id="ARBA00022827"/>
    </source>
</evidence>
<name>A0ABP8K6C8_9MICO</name>
<protein>
    <submittedName>
        <fullName evidence="7">FAD-binding oxidoreductase</fullName>
    </submittedName>
</protein>
<dbReference type="RefSeq" id="WP_345203110.1">
    <property type="nucleotide sequence ID" value="NZ_BAABGM010000007.1"/>
</dbReference>
<gene>
    <name evidence="7" type="ORF">GCM10023168_10430</name>
</gene>
<dbReference type="PROSITE" id="PS00862">
    <property type="entry name" value="OX2_COVAL_FAD"/>
    <property type="match status" value="1"/>
</dbReference>
<dbReference type="InterPro" id="IPR006093">
    <property type="entry name" value="Oxy_OxRdtase_FAD_BS"/>
</dbReference>
<dbReference type="InterPro" id="IPR016166">
    <property type="entry name" value="FAD-bd_PCMH"/>
</dbReference>
<evidence type="ECO:0000256" key="3">
    <source>
        <dbReference type="ARBA" id="ARBA00022630"/>
    </source>
</evidence>
<dbReference type="SUPFAM" id="SSF56176">
    <property type="entry name" value="FAD-binding/transporter-associated domain-like"/>
    <property type="match status" value="1"/>
</dbReference>
<accession>A0ABP8K6C8</accession>
<dbReference type="InterPro" id="IPR036318">
    <property type="entry name" value="FAD-bd_PCMH-like_sf"/>
</dbReference>
<dbReference type="Gene3D" id="3.30.43.10">
    <property type="entry name" value="Uridine Diphospho-n-acetylenolpyruvylglucosamine Reductase, domain 2"/>
    <property type="match status" value="1"/>
</dbReference>
<dbReference type="InterPro" id="IPR016167">
    <property type="entry name" value="FAD-bd_PCMH_sub1"/>
</dbReference>
<evidence type="ECO:0000259" key="6">
    <source>
        <dbReference type="PROSITE" id="PS51387"/>
    </source>
</evidence>
<dbReference type="EMBL" id="BAABGM010000007">
    <property type="protein sequence ID" value="GAA4401140.1"/>
    <property type="molecule type" value="Genomic_DNA"/>
</dbReference>